<keyword evidence="3" id="KW-1185">Reference proteome</keyword>
<protein>
    <submittedName>
        <fullName evidence="2">Uncharacterized protein</fullName>
    </submittedName>
</protein>
<reference evidence="2 3" key="1">
    <citation type="submission" date="2012-10" db="EMBL/GenBank/DDBJ databases">
        <authorList>
            <person name="Zafar N."/>
            <person name="Inman J."/>
            <person name="Hall N."/>
            <person name="Lorenzi H."/>
            <person name="Caler E."/>
        </authorList>
    </citation>
    <scope>NUCLEOTIDE SEQUENCE [LARGE SCALE GENOMIC DNA]</scope>
    <source>
        <strain evidence="2 3">IP1</strain>
    </source>
</reference>
<dbReference type="EMBL" id="KB207112">
    <property type="protein sequence ID" value="ELP84695.1"/>
    <property type="molecule type" value="Genomic_DNA"/>
</dbReference>
<evidence type="ECO:0000313" key="3">
    <source>
        <dbReference type="Proteomes" id="UP000014680"/>
    </source>
</evidence>
<gene>
    <name evidence="2" type="ORF">EIN_173700</name>
</gene>
<dbReference type="AlphaFoldDB" id="A0A0A1TYQ2"/>
<dbReference type="GeneID" id="14883678"/>
<organism evidence="2 3">
    <name type="scientific">Entamoeba invadens IP1</name>
    <dbReference type="NCBI Taxonomy" id="370355"/>
    <lineage>
        <taxon>Eukaryota</taxon>
        <taxon>Amoebozoa</taxon>
        <taxon>Evosea</taxon>
        <taxon>Archamoebae</taxon>
        <taxon>Mastigamoebida</taxon>
        <taxon>Entamoebidae</taxon>
        <taxon>Entamoeba</taxon>
    </lineage>
</organism>
<dbReference type="Proteomes" id="UP000014680">
    <property type="component" value="Unassembled WGS sequence"/>
</dbReference>
<name>A0A0A1TYQ2_ENTIV</name>
<dbReference type="VEuPathDB" id="AmoebaDB:EIN_173700"/>
<accession>A0A0A1TYQ2</accession>
<evidence type="ECO:0000313" key="2">
    <source>
        <dbReference type="EMBL" id="ELP84695.1"/>
    </source>
</evidence>
<dbReference type="OrthoDB" id="29268at2759"/>
<feature type="compositionally biased region" description="Low complexity" evidence="1">
    <location>
        <begin position="135"/>
        <end position="149"/>
    </location>
</feature>
<proteinExistence type="predicted"/>
<feature type="region of interest" description="Disordered" evidence="1">
    <location>
        <begin position="97"/>
        <end position="149"/>
    </location>
</feature>
<dbReference type="KEGG" id="eiv:EIN_173700"/>
<evidence type="ECO:0000256" key="1">
    <source>
        <dbReference type="SAM" id="MobiDB-lite"/>
    </source>
</evidence>
<sequence length="149" mass="17121">MSRNLKSPLFRNVAKSLDLPMVKSDTFVPAFSVKKSREFLEESFSLDEINELVEIAKSPRKPKMLLDEYEVKMLEGRRSRKTDEKLVDELDMVQSKQFSEANGKESPLSQARERLSLTKKNNSLIAKKKRESGPKKNTTPTKKNMKTTI</sequence>
<dbReference type="RefSeq" id="XP_004184041.1">
    <property type="nucleotide sequence ID" value="XM_004183993.1"/>
</dbReference>